<dbReference type="STRING" id="926571.NVIE_1597"/>
<sequence length="35" mass="4097">MCVTEPANINIINVHPAITFRFEFISILFYVKEIL</sequence>
<evidence type="ECO:0000313" key="2">
    <source>
        <dbReference type="Proteomes" id="UP000027093"/>
    </source>
</evidence>
<reference evidence="1 2" key="1">
    <citation type="journal article" date="2014" name="Int. J. Syst. Evol. Microbiol.">
        <title>Nitrososphaera viennensis gen. nov., sp. nov., an aerobic and mesophilic, ammonia-oxidizing archaeon from soil and a member of the archaeal phylum Thaumarchaeota.</title>
        <authorList>
            <person name="Stieglmeier M."/>
            <person name="Klingl A."/>
            <person name="Alves R.J."/>
            <person name="Rittmann S.K."/>
            <person name="Melcher M."/>
            <person name="Leisch N."/>
            <person name="Schleper C."/>
        </authorList>
    </citation>
    <scope>NUCLEOTIDE SEQUENCE [LARGE SCALE GENOMIC DNA]</scope>
    <source>
        <strain evidence="1">EN76</strain>
    </source>
</reference>
<organism evidence="1 2">
    <name type="scientific">Nitrososphaera viennensis EN76</name>
    <dbReference type="NCBI Taxonomy" id="926571"/>
    <lineage>
        <taxon>Archaea</taxon>
        <taxon>Nitrososphaerota</taxon>
        <taxon>Nitrososphaeria</taxon>
        <taxon>Nitrososphaerales</taxon>
        <taxon>Nitrososphaeraceae</taxon>
        <taxon>Nitrososphaera</taxon>
    </lineage>
</organism>
<dbReference type="Proteomes" id="UP000027093">
    <property type="component" value="Chromosome"/>
</dbReference>
<accession>A0A060HGT7</accession>
<protein>
    <submittedName>
        <fullName evidence="1">Uncharacterized protein</fullName>
    </submittedName>
</protein>
<dbReference type="HOGENOM" id="CLU_3362607_0_0_2"/>
<dbReference type="AlphaFoldDB" id="A0A060HGT7"/>
<keyword evidence="2" id="KW-1185">Reference proteome</keyword>
<name>A0A060HGT7_9ARCH</name>
<proteinExistence type="predicted"/>
<gene>
    <name evidence="1" type="ORF">NVIE_1597</name>
</gene>
<dbReference type="EMBL" id="CP007536">
    <property type="protein sequence ID" value="AIC15809.1"/>
    <property type="molecule type" value="Genomic_DNA"/>
</dbReference>
<evidence type="ECO:0000313" key="1">
    <source>
        <dbReference type="EMBL" id="AIC15809.1"/>
    </source>
</evidence>
<dbReference type="KEGG" id="nvn:NVIE_1597"/>